<sequence>MITENVLKIADRLNLNLSKEDISCYKIGEEAIKHIKVSISNFDIKNSIMEAKKKVLIKAADFGSQEEKIIYINHDITITKQLILKKARELK</sequence>
<dbReference type="EMBL" id="JABFTP020000103">
    <property type="protein sequence ID" value="KAL3277864.1"/>
    <property type="molecule type" value="Genomic_DNA"/>
</dbReference>
<dbReference type="Proteomes" id="UP001516400">
    <property type="component" value="Unassembled WGS sequence"/>
</dbReference>
<name>A0ABD2NH42_9CUCU</name>
<comment type="caution">
    <text evidence="1">The sequence shown here is derived from an EMBL/GenBank/DDBJ whole genome shotgun (WGS) entry which is preliminary data.</text>
</comment>
<dbReference type="AlphaFoldDB" id="A0ABD2NH42"/>
<evidence type="ECO:0000313" key="2">
    <source>
        <dbReference type="Proteomes" id="UP001516400"/>
    </source>
</evidence>
<reference evidence="1 2" key="1">
    <citation type="journal article" date="2021" name="BMC Biol.">
        <title>Horizontally acquired antibacterial genes associated with adaptive radiation of ladybird beetles.</title>
        <authorList>
            <person name="Li H.S."/>
            <person name="Tang X.F."/>
            <person name="Huang Y.H."/>
            <person name="Xu Z.Y."/>
            <person name="Chen M.L."/>
            <person name="Du X.Y."/>
            <person name="Qiu B.Y."/>
            <person name="Chen P.T."/>
            <person name="Zhang W."/>
            <person name="Slipinski A."/>
            <person name="Escalona H.E."/>
            <person name="Waterhouse R.M."/>
            <person name="Zwick A."/>
            <person name="Pang H."/>
        </authorList>
    </citation>
    <scope>NUCLEOTIDE SEQUENCE [LARGE SCALE GENOMIC DNA]</scope>
    <source>
        <strain evidence="1">SYSU2018</strain>
    </source>
</reference>
<accession>A0ABD2NH42</accession>
<organism evidence="1 2">
    <name type="scientific">Cryptolaemus montrouzieri</name>
    <dbReference type="NCBI Taxonomy" id="559131"/>
    <lineage>
        <taxon>Eukaryota</taxon>
        <taxon>Metazoa</taxon>
        <taxon>Ecdysozoa</taxon>
        <taxon>Arthropoda</taxon>
        <taxon>Hexapoda</taxon>
        <taxon>Insecta</taxon>
        <taxon>Pterygota</taxon>
        <taxon>Neoptera</taxon>
        <taxon>Endopterygota</taxon>
        <taxon>Coleoptera</taxon>
        <taxon>Polyphaga</taxon>
        <taxon>Cucujiformia</taxon>
        <taxon>Coccinelloidea</taxon>
        <taxon>Coccinellidae</taxon>
        <taxon>Scymninae</taxon>
        <taxon>Scymnini</taxon>
        <taxon>Cryptolaemus</taxon>
    </lineage>
</organism>
<gene>
    <name evidence="1" type="ORF">HHI36_013205</name>
</gene>
<keyword evidence="2" id="KW-1185">Reference proteome</keyword>
<proteinExistence type="predicted"/>
<protein>
    <submittedName>
        <fullName evidence="1">Uncharacterized protein</fullName>
    </submittedName>
</protein>
<evidence type="ECO:0000313" key="1">
    <source>
        <dbReference type="EMBL" id="KAL3277864.1"/>
    </source>
</evidence>